<dbReference type="AlphaFoldDB" id="A0A1J4P2F1"/>
<proteinExistence type="predicted"/>
<evidence type="ECO:0000313" key="2">
    <source>
        <dbReference type="Proteomes" id="UP000034196"/>
    </source>
</evidence>
<protein>
    <submittedName>
        <fullName evidence="1">Uncharacterized protein</fullName>
    </submittedName>
</protein>
<organism evidence="1 2">
    <name type="scientific">Streptomyces mangrovisoli</name>
    <dbReference type="NCBI Taxonomy" id="1428628"/>
    <lineage>
        <taxon>Bacteria</taxon>
        <taxon>Bacillati</taxon>
        <taxon>Actinomycetota</taxon>
        <taxon>Actinomycetes</taxon>
        <taxon>Kitasatosporales</taxon>
        <taxon>Streptomycetaceae</taxon>
        <taxon>Streptomyces</taxon>
    </lineage>
</organism>
<dbReference type="InterPro" id="IPR012347">
    <property type="entry name" value="Ferritin-like"/>
</dbReference>
<dbReference type="Gene3D" id="1.20.1260.10">
    <property type="match status" value="1"/>
</dbReference>
<accession>A0A1J4P2F1</accession>
<reference evidence="1" key="1">
    <citation type="submission" date="2016-10" db="EMBL/GenBank/DDBJ databases">
        <title>Genome sequence of Streptomyces mangrovisoli MUSC 149.</title>
        <authorList>
            <person name="Lee L.-H."/>
            <person name="Ser H.-L."/>
        </authorList>
    </citation>
    <scope>NUCLEOTIDE SEQUENCE [LARGE SCALE GENOMIC DNA]</scope>
    <source>
        <strain evidence="1">MUSC 149</strain>
    </source>
</reference>
<dbReference type="RefSeq" id="WP_046584299.1">
    <property type="nucleotide sequence ID" value="NZ_LAVA02000016.1"/>
</dbReference>
<dbReference type="OrthoDB" id="669978at2"/>
<comment type="caution">
    <text evidence="1">The sequence shown here is derived from an EMBL/GenBank/DDBJ whole genome shotgun (WGS) entry which is preliminary data.</text>
</comment>
<dbReference type="Proteomes" id="UP000034196">
    <property type="component" value="Unassembled WGS sequence"/>
</dbReference>
<dbReference type="STRING" id="1428628.WN71_008120"/>
<keyword evidence="2" id="KW-1185">Reference proteome</keyword>
<dbReference type="EMBL" id="LAVA02000016">
    <property type="protein sequence ID" value="OIJ68378.1"/>
    <property type="molecule type" value="Genomic_DNA"/>
</dbReference>
<evidence type="ECO:0000313" key="1">
    <source>
        <dbReference type="EMBL" id="OIJ68378.1"/>
    </source>
</evidence>
<name>A0A1J4P2F1_9ACTN</name>
<gene>
    <name evidence="1" type="ORF">WN71_008120</name>
</gene>
<sequence>MNALQTLLRTLHDGERLLERDLLSAAQRHRGEQELRRVAADMAGWSREHAERIARTAEPYGLRLPDLAGPFSVLSVSSHAAVGEHVSPALGPPPASSRLLLRDLRDLHLAAATNSSHWEMLARAAHACRHADLITLATACQPETVRQLRWTTTMIRTFSPQPLISS</sequence>